<dbReference type="Pfam" id="PF02655">
    <property type="entry name" value="ATP-grasp_3"/>
    <property type="match status" value="1"/>
</dbReference>
<evidence type="ECO:0000313" key="4">
    <source>
        <dbReference type="Proteomes" id="UP000289708"/>
    </source>
</evidence>
<comment type="caution">
    <text evidence="3">The sequence shown here is derived from an EMBL/GenBank/DDBJ whole genome shotgun (WGS) entry which is preliminary data.</text>
</comment>
<dbReference type="InterPro" id="IPR003806">
    <property type="entry name" value="ATP-grasp_PylC-type"/>
</dbReference>
<accession>A0A4V1KJL6</accession>
<name>A0A4V1KJL6_9HYPH</name>
<organism evidence="3 4">
    <name type="scientific">Hansschlegelia zhihuaiae</name>
    <dbReference type="NCBI Taxonomy" id="405005"/>
    <lineage>
        <taxon>Bacteria</taxon>
        <taxon>Pseudomonadati</taxon>
        <taxon>Pseudomonadota</taxon>
        <taxon>Alphaproteobacteria</taxon>
        <taxon>Hyphomicrobiales</taxon>
        <taxon>Methylopilaceae</taxon>
        <taxon>Hansschlegelia</taxon>
    </lineage>
</organism>
<protein>
    <submittedName>
        <fullName evidence="3">ATP-grasp domain-containing protein</fullName>
    </submittedName>
</protein>
<keyword evidence="1" id="KW-0067">ATP-binding</keyword>
<dbReference type="Gene3D" id="3.30.470.20">
    <property type="entry name" value="ATP-grasp fold, B domain"/>
    <property type="match status" value="1"/>
</dbReference>
<proteinExistence type="predicted"/>
<sequence>RAAALDARSLESAWLSKRAGASGGAHIREARGRIGRRRYLQRRVDGRSVSALFLANGRSAAVIGFSEQWADAAPGAPFRYGGAVGPVPVVPELSLSVSDALTRIVAETGLRGLASADMILPQDGRGFVLLEINPRPGATLDLFDRAPWPSLLGLHLDACEGRLPAALRPTSTIHGAAVVHATTTVRPAAIARPVWTADWPSCDDSVPAGAPTCTVVASGASPAGVRALLAERRSALLSLLRAAAPAPTNHKAPA</sequence>
<dbReference type="Proteomes" id="UP000289708">
    <property type="component" value="Unassembled WGS sequence"/>
</dbReference>
<dbReference type="AlphaFoldDB" id="A0A4V1KJL6"/>
<dbReference type="GO" id="GO:0046872">
    <property type="term" value="F:metal ion binding"/>
    <property type="evidence" value="ECO:0007669"/>
    <property type="project" value="InterPro"/>
</dbReference>
<dbReference type="GO" id="GO:0005524">
    <property type="term" value="F:ATP binding"/>
    <property type="evidence" value="ECO:0007669"/>
    <property type="project" value="UniProtKB-UniRule"/>
</dbReference>
<dbReference type="EMBL" id="RYFI01000003">
    <property type="protein sequence ID" value="RXF74622.1"/>
    <property type="molecule type" value="Genomic_DNA"/>
</dbReference>
<feature type="domain" description="ATP-grasp" evidence="2">
    <location>
        <begin position="86"/>
        <end position="160"/>
    </location>
</feature>
<evidence type="ECO:0000259" key="2">
    <source>
        <dbReference type="PROSITE" id="PS50975"/>
    </source>
</evidence>
<reference evidence="3 4" key="1">
    <citation type="submission" date="2018-12" db="EMBL/GenBank/DDBJ databases">
        <title>bacterium Hansschlegelia zhihuaiae S113.</title>
        <authorList>
            <person name="He J."/>
        </authorList>
    </citation>
    <scope>NUCLEOTIDE SEQUENCE [LARGE SCALE GENOMIC DNA]</scope>
    <source>
        <strain evidence="3 4">S 113</strain>
    </source>
</reference>
<evidence type="ECO:0000256" key="1">
    <source>
        <dbReference type="PROSITE-ProRule" id="PRU00409"/>
    </source>
</evidence>
<dbReference type="PROSITE" id="PS50975">
    <property type="entry name" value="ATP_GRASP"/>
    <property type="match status" value="1"/>
</dbReference>
<keyword evidence="4" id="KW-1185">Reference proteome</keyword>
<dbReference type="SUPFAM" id="SSF56059">
    <property type="entry name" value="Glutathione synthetase ATP-binding domain-like"/>
    <property type="match status" value="1"/>
</dbReference>
<gene>
    <name evidence="3" type="ORF">EK403_04285</name>
</gene>
<dbReference type="OrthoDB" id="1804072at2"/>
<evidence type="ECO:0000313" key="3">
    <source>
        <dbReference type="EMBL" id="RXF74622.1"/>
    </source>
</evidence>
<keyword evidence="1" id="KW-0547">Nucleotide-binding</keyword>
<feature type="non-terminal residue" evidence="3">
    <location>
        <position position="1"/>
    </location>
</feature>
<dbReference type="InterPro" id="IPR011761">
    <property type="entry name" value="ATP-grasp"/>
</dbReference>
<dbReference type="RefSeq" id="WP_128776272.1">
    <property type="nucleotide sequence ID" value="NZ_RYFI01000003.1"/>
</dbReference>